<dbReference type="GO" id="GO:0003677">
    <property type="term" value="F:DNA binding"/>
    <property type="evidence" value="ECO:0007669"/>
    <property type="project" value="InterPro"/>
</dbReference>
<dbReference type="SUPFAM" id="SSF48371">
    <property type="entry name" value="ARM repeat"/>
    <property type="match status" value="1"/>
</dbReference>
<proteinExistence type="predicted"/>
<dbReference type="GO" id="GO:0016586">
    <property type="term" value="C:RSC-type complex"/>
    <property type="evidence" value="ECO:0007669"/>
    <property type="project" value="TreeGrafter"/>
</dbReference>
<evidence type="ECO:0000256" key="5">
    <source>
        <dbReference type="SAM" id="MobiDB-lite"/>
    </source>
</evidence>
<evidence type="ECO:0000256" key="3">
    <source>
        <dbReference type="ARBA" id="ARBA00023163"/>
    </source>
</evidence>
<evidence type="ECO:0000313" key="7">
    <source>
        <dbReference type="EMBL" id="KAF5388604.1"/>
    </source>
</evidence>
<keyword evidence="1" id="KW-0156">Chromatin regulator</keyword>
<evidence type="ECO:0000256" key="2">
    <source>
        <dbReference type="ARBA" id="ARBA00023015"/>
    </source>
</evidence>
<dbReference type="PANTHER" id="PTHR22970:SF14">
    <property type="entry name" value="AT-RICH INTERACTIVE DOMAIN-CONTAINING PROTEIN 2"/>
    <property type="match status" value="1"/>
</dbReference>
<evidence type="ECO:0000256" key="4">
    <source>
        <dbReference type="ARBA" id="ARBA00023242"/>
    </source>
</evidence>
<keyword evidence="8" id="KW-1185">Reference proteome</keyword>
<evidence type="ECO:0000256" key="1">
    <source>
        <dbReference type="ARBA" id="ARBA00022853"/>
    </source>
</evidence>
<sequence>MHRGYVPGYYANRPGYVAPDTRDDHERWFTEVTANNRMRLSLLSDIDSEIEWALDRLMRLCKNENFVLKGIPGLLDALFEWPEWFATIGYQEHTEFQSIFVTLPVSSKRRRHSIMSVFILCTAVLLNDQNALDLASSQRTLPLVLHALHNLDSSRDAYSEFIYYILEIFHVIAPTLILPPYPLTPSLSPLQPLLRIASQSSNRSTIISALRALTILFSTQPNTSQLSPDSPALSVSLKHLPLFDDKALLEVSLSYLYAHLSQPALSKAFLRHHDMPGVLRILVLLLLKEQVQEISAIDITGDVRTVPSTILTAKDHELTEAEFGALLSTPEPKRSLDWIAVMFVPEPDAEILQVNFWRLYDAAFQSHQDTHPMLSAEEFLKGVNTVFEQHAQVIQREGTGQFVIRGIQRRKDATVADRLKCQWHRSQCAAPPCANSVELSTHVLEHIDLNDNNEVAECQWSSCFQKDIPKERLRAHVLTHFWSQHLAEKHPTQSDTITLSHPGAFHPDPNPTRRPPPAPPSTRITFPRTVNDAPSLSLLALLCIRILFRTSFASVEAAPKVDGDHFGFPGLTEENEDDGPQPLDEKVLAEEKTGGRRGRKAFAAVRKLFEDVQIRDENLMGWITEMIDAGMDPEGLEIST</sequence>
<keyword evidence="4" id="KW-0539">Nucleus</keyword>
<keyword evidence="3" id="KW-0804">Transcription</keyword>
<dbReference type="AlphaFoldDB" id="A0A8H5HSB0"/>
<comment type="caution">
    <text evidence="7">The sequence shown here is derived from an EMBL/GenBank/DDBJ whole genome shotgun (WGS) entry which is preliminary data.</text>
</comment>
<dbReference type="PROSITE" id="PS51526">
    <property type="entry name" value="RFX_DBD"/>
    <property type="match status" value="1"/>
</dbReference>
<name>A0A8H5HSB0_9AGAR</name>
<reference evidence="7 8" key="1">
    <citation type="journal article" date="2020" name="ISME J.">
        <title>Uncovering the hidden diversity of litter-decomposition mechanisms in mushroom-forming fungi.</title>
        <authorList>
            <person name="Floudas D."/>
            <person name="Bentzer J."/>
            <person name="Ahren D."/>
            <person name="Johansson T."/>
            <person name="Persson P."/>
            <person name="Tunlid A."/>
        </authorList>
    </citation>
    <scope>NUCLEOTIDE SEQUENCE [LARGE SCALE GENOMIC DNA]</scope>
    <source>
        <strain evidence="7 8">CBS 406.79</strain>
    </source>
</reference>
<dbReference type="GO" id="GO:0006355">
    <property type="term" value="P:regulation of DNA-templated transcription"/>
    <property type="evidence" value="ECO:0007669"/>
    <property type="project" value="InterPro"/>
</dbReference>
<feature type="compositionally biased region" description="Pro residues" evidence="5">
    <location>
        <begin position="508"/>
        <end position="520"/>
    </location>
</feature>
<dbReference type="Proteomes" id="UP000518752">
    <property type="component" value="Unassembled WGS sequence"/>
</dbReference>
<dbReference type="InterPro" id="IPR003150">
    <property type="entry name" value="DNA-bd_RFX"/>
</dbReference>
<keyword evidence="2" id="KW-0805">Transcription regulation</keyword>
<dbReference type="EMBL" id="JAACJN010000029">
    <property type="protein sequence ID" value="KAF5388604.1"/>
    <property type="molecule type" value="Genomic_DNA"/>
</dbReference>
<feature type="domain" description="RFX-type winged-helix" evidence="6">
    <location>
        <begin position="335"/>
        <end position="411"/>
    </location>
</feature>
<dbReference type="InterPro" id="IPR016024">
    <property type="entry name" value="ARM-type_fold"/>
</dbReference>
<dbReference type="PANTHER" id="PTHR22970">
    <property type="entry name" value="AT-RICH INTERACTIVE DOMAIN-CONTAINING PROTEIN 2"/>
    <property type="match status" value="1"/>
</dbReference>
<dbReference type="OrthoDB" id="338531at2759"/>
<protein>
    <recommendedName>
        <fullName evidence="6">RFX-type winged-helix domain-containing protein</fullName>
    </recommendedName>
</protein>
<evidence type="ECO:0000313" key="8">
    <source>
        <dbReference type="Proteomes" id="UP000518752"/>
    </source>
</evidence>
<organism evidence="7 8">
    <name type="scientific">Collybiopsis confluens</name>
    <dbReference type="NCBI Taxonomy" id="2823264"/>
    <lineage>
        <taxon>Eukaryota</taxon>
        <taxon>Fungi</taxon>
        <taxon>Dikarya</taxon>
        <taxon>Basidiomycota</taxon>
        <taxon>Agaricomycotina</taxon>
        <taxon>Agaricomycetes</taxon>
        <taxon>Agaricomycetidae</taxon>
        <taxon>Agaricales</taxon>
        <taxon>Marasmiineae</taxon>
        <taxon>Omphalotaceae</taxon>
        <taxon>Collybiopsis</taxon>
    </lineage>
</organism>
<dbReference type="GO" id="GO:0006325">
    <property type="term" value="P:chromatin organization"/>
    <property type="evidence" value="ECO:0007669"/>
    <property type="project" value="UniProtKB-KW"/>
</dbReference>
<accession>A0A8H5HSB0</accession>
<dbReference type="InterPro" id="IPR052406">
    <property type="entry name" value="Chromatin_Remodeling_Comp"/>
</dbReference>
<evidence type="ECO:0000259" key="6">
    <source>
        <dbReference type="PROSITE" id="PS51526"/>
    </source>
</evidence>
<feature type="region of interest" description="Disordered" evidence="5">
    <location>
        <begin position="497"/>
        <end position="524"/>
    </location>
</feature>
<gene>
    <name evidence="7" type="ORF">D9757_004661</name>
</gene>